<dbReference type="InterPro" id="IPR045885">
    <property type="entry name" value="GalNAc-T"/>
</dbReference>
<dbReference type="Pfam" id="PF00535">
    <property type="entry name" value="Glycos_transf_2"/>
    <property type="match status" value="1"/>
</dbReference>
<evidence type="ECO:0000313" key="20">
    <source>
        <dbReference type="EnsemblMetazoa" id="CLYHEMP008690.1"/>
    </source>
</evidence>
<dbReference type="CDD" id="cd02510">
    <property type="entry name" value="pp-GalNAc-T"/>
    <property type="match status" value="1"/>
</dbReference>
<feature type="domain" description="Ricin B lectin" evidence="19">
    <location>
        <begin position="461"/>
        <end position="586"/>
    </location>
</feature>
<evidence type="ECO:0000256" key="15">
    <source>
        <dbReference type="ARBA" id="ARBA00023180"/>
    </source>
</evidence>
<dbReference type="OrthoDB" id="6072411at2759"/>
<keyword evidence="14 17" id="KW-1015">Disulfide bond</keyword>
<dbReference type="GO" id="GO:0046872">
    <property type="term" value="F:metal ion binding"/>
    <property type="evidence" value="ECO:0007669"/>
    <property type="project" value="UniProtKB-KW"/>
</dbReference>
<keyword evidence="7 17" id="KW-0812">Transmembrane</keyword>
<evidence type="ECO:0000256" key="16">
    <source>
        <dbReference type="ARBA" id="ARBA00023211"/>
    </source>
</evidence>
<dbReference type="EC" id="2.4.1.-" evidence="17"/>
<keyword evidence="15" id="KW-0325">Glycoprotein</keyword>
<dbReference type="InterPro" id="IPR001173">
    <property type="entry name" value="Glyco_trans_2-like"/>
</dbReference>
<reference evidence="20" key="1">
    <citation type="submission" date="2021-01" db="UniProtKB">
        <authorList>
            <consortium name="EnsemblMetazoa"/>
        </authorList>
    </citation>
    <scope>IDENTIFICATION</scope>
</reference>
<dbReference type="GO" id="GO:0006493">
    <property type="term" value="P:protein O-linked glycosylation"/>
    <property type="evidence" value="ECO:0007669"/>
    <property type="project" value="TreeGrafter"/>
</dbReference>
<dbReference type="GO" id="GO:0004653">
    <property type="term" value="F:polypeptide N-acetylgalactosaminyltransferase activity"/>
    <property type="evidence" value="ECO:0007669"/>
    <property type="project" value="TreeGrafter"/>
</dbReference>
<evidence type="ECO:0000256" key="7">
    <source>
        <dbReference type="ARBA" id="ARBA00022692"/>
    </source>
</evidence>
<keyword evidence="13 17" id="KW-0472">Membrane</keyword>
<comment type="similarity">
    <text evidence="4 17">Belongs to the glycosyltransferase 2 family. GalNAc-T subfamily.</text>
</comment>
<dbReference type="Proteomes" id="UP000594262">
    <property type="component" value="Unplaced"/>
</dbReference>
<keyword evidence="8" id="KW-0479">Metal-binding</keyword>
<evidence type="ECO:0000256" key="17">
    <source>
        <dbReference type="RuleBase" id="RU361242"/>
    </source>
</evidence>
<dbReference type="InterPro" id="IPR000772">
    <property type="entry name" value="Ricin_B_lectin"/>
</dbReference>
<dbReference type="CDD" id="cd23437">
    <property type="entry name" value="beta-trefoil_Ricin_GALNT7"/>
    <property type="match status" value="1"/>
</dbReference>
<evidence type="ECO:0000256" key="5">
    <source>
        <dbReference type="ARBA" id="ARBA00022676"/>
    </source>
</evidence>
<keyword evidence="16 17" id="KW-0464">Manganese</keyword>
<evidence type="ECO:0000313" key="21">
    <source>
        <dbReference type="Proteomes" id="UP000594262"/>
    </source>
</evidence>
<dbReference type="FunFam" id="3.90.550.10:FF:000053">
    <property type="entry name" value="Polypeptide N-acetylgalactosaminyltransferase"/>
    <property type="match status" value="1"/>
</dbReference>
<protein>
    <recommendedName>
        <fullName evidence="17">Polypeptide N-acetylgalactosaminyltransferase</fullName>
        <ecNumber evidence="17">2.4.1.-</ecNumber>
    </recommendedName>
    <alternativeName>
        <fullName evidence="17">Protein-UDP acetylgalactosaminyltransferase</fullName>
    </alternativeName>
</protein>
<evidence type="ECO:0000256" key="13">
    <source>
        <dbReference type="ARBA" id="ARBA00023136"/>
    </source>
</evidence>
<evidence type="ECO:0000256" key="2">
    <source>
        <dbReference type="ARBA" id="ARBA00004323"/>
    </source>
</evidence>
<dbReference type="EnsemblMetazoa" id="CLYHEMT008690.2">
    <property type="protein sequence ID" value="CLYHEMP008690.2"/>
    <property type="gene ID" value="CLYHEMG008690"/>
</dbReference>
<keyword evidence="12 17" id="KW-0333">Golgi apparatus</keyword>
<keyword evidence="6 17" id="KW-0808">Transferase</keyword>
<feature type="region of interest" description="Disordered" evidence="18">
    <location>
        <begin position="49"/>
        <end position="89"/>
    </location>
</feature>
<dbReference type="InterPro" id="IPR029044">
    <property type="entry name" value="Nucleotide-diphossugar_trans"/>
</dbReference>
<proteinExistence type="inferred from homology"/>
<keyword evidence="5 17" id="KW-0328">Glycosyltransferase</keyword>
<evidence type="ECO:0000256" key="14">
    <source>
        <dbReference type="ARBA" id="ARBA00023157"/>
    </source>
</evidence>
<keyword evidence="21" id="KW-1185">Reference proteome</keyword>
<evidence type="ECO:0000256" key="18">
    <source>
        <dbReference type="SAM" id="MobiDB-lite"/>
    </source>
</evidence>
<organism evidence="20 21">
    <name type="scientific">Clytia hemisphaerica</name>
    <dbReference type="NCBI Taxonomy" id="252671"/>
    <lineage>
        <taxon>Eukaryota</taxon>
        <taxon>Metazoa</taxon>
        <taxon>Cnidaria</taxon>
        <taxon>Hydrozoa</taxon>
        <taxon>Hydroidolina</taxon>
        <taxon>Leptothecata</taxon>
        <taxon>Obeliida</taxon>
        <taxon>Clytiidae</taxon>
        <taxon>Clytia</taxon>
    </lineage>
</organism>
<dbReference type="SUPFAM" id="SSF50370">
    <property type="entry name" value="Ricin B-like lectins"/>
    <property type="match status" value="1"/>
</dbReference>
<evidence type="ECO:0000256" key="9">
    <source>
        <dbReference type="ARBA" id="ARBA00022734"/>
    </source>
</evidence>
<name>A0A7M5V306_9CNID</name>
<evidence type="ECO:0000256" key="12">
    <source>
        <dbReference type="ARBA" id="ARBA00023034"/>
    </source>
</evidence>
<keyword evidence="11 17" id="KW-1133">Transmembrane helix</keyword>
<dbReference type="Gene3D" id="2.80.10.50">
    <property type="match status" value="1"/>
</dbReference>
<dbReference type="GO" id="GO:0030246">
    <property type="term" value="F:carbohydrate binding"/>
    <property type="evidence" value="ECO:0007669"/>
    <property type="project" value="UniProtKB-KW"/>
</dbReference>
<dbReference type="GO" id="GO:0000139">
    <property type="term" value="C:Golgi membrane"/>
    <property type="evidence" value="ECO:0007669"/>
    <property type="project" value="UniProtKB-SubCell"/>
</dbReference>
<dbReference type="SMART" id="SM00458">
    <property type="entry name" value="RICIN"/>
    <property type="match status" value="1"/>
</dbReference>
<dbReference type="Gene3D" id="3.90.550.10">
    <property type="entry name" value="Spore Coat Polysaccharide Biosynthesis Protein SpsA, Chain A"/>
    <property type="match status" value="1"/>
</dbReference>
<dbReference type="PANTHER" id="PTHR11675">
    <property type="entry name" value="N-ACETYLGALACTOSAMINYLTRANSFERASE"/>
    <property type="match status" value="1"/>
</dbReference>
<comment type="pathway">
    <text evidence="3 17">Protein modification; protein glycosylation.</text>
</comment>
<dbReference type="Pfam" id="PF00652">
    <property type="entry name" value="Ricin_B_lectin"/>
    <property type="match status" value="1"/>
</dbReference>
<evidence type="ECO:0000256" key="1">
    <source>
        <dbReference type="ARBA" id="ARBA00001936"/>
    </source>
</evidence>
<evidence type="ECO:0000256" key="8">
    <source>
        <dbReference type="ARBA" id="ARBA00022723"/>
    </source>
</evidence>
<evidence type="ECO:0000256" key="10">
    <source>
        <dbReference type="ARBA" id="ARBA00022968"/>
    </source>
</evidence>
<dbReference type="PROSITE" id="PS50231">
    <property type="entry name" value="RICIN_B_LECTIN"/>
    <property type="match status" value="1"/>
</dbReference>
<comment type="cofactor">
    <cofactor evidence="1 17">
        <name>Mn(2+)</name>
        <dbReference type="ChEBI" id="CHEBI:29035"/>
    </cofactor>
</comment>
<keyword evidence="10" id="KW-0735">Signal-anchor</keyword>
<accession>A0A7M5V306</accession>
<sequence>MRTVRVSWKKVVPLGLLVLMVIYFVGPSFLPTKNTLAYELKQSKLEQREKPTFNEDGSLGNFEKKEASRSGPGEMGKPHRLKPEQKSEEDRLKGVYGFNQLVSDEISLDRSVPDMREKECKHWNYPKDLPTASVIFIFHNEGWSTLLRSVHSVINRTPAQFLHEIVLVDDKSEMQHLHEPLDEELKKPFYQSKVKVVRNKEREGLIRARNNGAIAASGEVLVFMDAHCEVGPNWLPPILAPIYENPRTLSVPVIDGIQWSDFSINPVYAEGAHSRGIFEWGMLYKEGPLPEKEAKKRSRHSEPYNAPTHAGGLFAIRRDWFKELGWYDPGLLIWGGENYELAFKLWQCGGRSVWVPCSRIGHVYRGHSCSSCHSGDLGKKWGNYPLALRNYKRLIEVWFDDKYKEFFYTREPLARFIDHGDISEQLALKKRMNCKSFTWFMKEVAYDVLFKFPELPPNKHWGEIKNAENGQCIDTQNHAPPGEIGTSGCHGLGGPQLFRLNTKGQLTSGEWCIVHAPNFQKGHKEFHLIVSRCKYGSVNGPWSYDEETLFLKNNEENKCVAVDSVTRKLVMERCNHQKINQQWKFSEIKPHRKTNF</sequence>
<evidence type="ECO:0000256" key="11">
    <source>
        <dbReference type="ARBA" id="ARBA00022989"/>
    </source>
</evidence>
<evidence type="ECO:0000256" key="4">
    <source>
        <dbReference type="ARBA" id="ARBA00005680"/>
    </source>
</evidence>
<feature type="transmembrane region" description="Helical" evidence="17">
    <location>
        <begin position="12"/>
        <end position="30"/>
    </location>
</feature>
<evidence type="ECO:0000256" key="6">
    <source>
        <dbReference type="ARBA" id="ARBA00022679"/>
    </source>
</evidence>
<dbReference type="SUPFAM" id="SSF53448">
    <property type="entry name" value="Nucleotide-diphospho-sugar transferases"/>
    <property type="match status" value="1"/>
</dbReference>
<dbReference type="AlphaFoldDB" id="A0A7M5V306"/>
<dbReference type="PANTHER" id="PTHR11675:SF68">
    <property type="entry name" value="N-ACETYLGALACTOSAMINYLTRANSFERASE 7"/>
    <property type="match status" value="1"/>
</dbReference>
<keyword evidence="9 17" id="KW-0430">Lectin</keyword>
<evidence type="ECO:0000259" key="19">
    <source>
        <dbReference type="SMART" id="SM00458"/>
    </source>
</evidence>
<dbReference type="InterPro" id="IPR035992">
    <property type="entry name" value="Ricin_B-like_lectins"/>
</dbReference>
<evidence type="ECO:0000256" key="3">
    <source>
        <dbReference type="ARBA" id="ARBA00004922"/>
    </source>
</evidence>
<dbReference type="UniPathway" id="UPA00378"/>
<comment type="subcellular location">
    <subcellularLocation>
        <location evidence="2 17">Golgi apparatus membrane</location>
        <topology evidence="2 17">Single-pass type II membrane protein</topology>
    </subcellularLocation>
</comment>
<dbReference type="EnsemblMetazoa" id="CLYHEMT008690.1">
    <property type="protein sequence ID" value="CLYHEMP008690.1"/>
    <property type="gene ID" value="CLYHEMG008690"/>
</dbReference>